<keyword evidence="2" id="KW-1185">Reference proteome</keyword>
<evidence type="ECO:0000313" key="1">
    <source>
        <dbReference type="EMBL" id="GMS92381.1"/>
    </source>
</evidence>
<reference evidence="1" key="1">
    <citation type="submission" date="2023-10" db="EMBL/GenBank/DDBJ databases">
        <title>Genome assembly of Pristionchus species.</title>
        <authorList>
            <person name="Yoshida K."/>
            <person name="Sommer R.J."/>
        </authorList>
    </citation>
    <scope>NUCLEOTIDE SEQUENCE</scope>
    <source>
        <strain evidence="1">RS0144</strain>
    </source>
</reference>
<dbReference type="AlphaFoldDB" id="A0AAV5T9X6"/>
<organism evidence="1 2">
    <name type="scientific">Pristionchus entomophagus</name>
    <dbReference type="NCBI Taxonomy" id="358040"/>
    <lineage>
        <taxon>Eukaryota</taxon>
        <taxon>Metazoa</taxon>
        <taxon>Ecdysozoa</taxon>
        <taxon>Nematoda</taxon>
        <taxon>Chromadorea</taxon>
        <taxon>Rhabditida</taxon>
        <taxon>Rhabditina</taxon>
        <taxon>Diplogasteromorpha</taxon>
        <taxon>Diplogasteroidea</taxon>
        <taxon>Neodiplogasteridae</taxon>
        <taxon>Pristionchus</taxon>
    </lineage>
</organism>
<evidence type="ECO:0000313" key="2">
    <source>
        <dbReference type="Proteomes" id="UP001432027"/>
    </source>
</evidence>
<feature type="non-terminal residue" evidence="1">
    <location>
        <position position="1"/>
    </location>
</feature>
<evidence type="ECO:0008006" key="3">
    <source>
        <dbReference type="Google" id="ProtNLM"/>
    </source>
</evidence>
<name>A0AAV5T9X6_9BILA</name>
<dbReference type="Proteomes" id="UP001432027">
    <property type="component" value="Unassembled WGS sequence"/>
</dbReference>
<accession>A0AAV5T9X6</accession>
<proteinExistence type="predicted"/>
<comment type="caution">
    <text evidence="1">The sequence shown here is derived from an EMBL/GenBank/DDBJ whole genome shotgun (WGS) entry which is preliminary data.</text>
</comment>
<sequence length="113" mass="12782">PQRVSFDCWVVRLFRGCSKTMRAMDATDASSHVLPHAPIDDGCLDGNYQRKRIGYVHFQSSSVSSVTLQKVRRLTRMLSTHRNVFTCFPAQYVLHFALLALIHNHGSSHPGKN</sequence>
<gene>
    <name evidence="1" type="ORF">PENTCL1PPCAC_14556</name>
</gene>
<dbReference type="EMBL" id="BTSX01000004">
    <property type="protein sequence ID" value="GMS92381.1"/>
    <property type="molecule type" value="Genomic_DNA"/>
</dbReference>
<protein>
    <recommendedName>
        <fullName evidence="3">DDE Tnp4 domain-containing protein</fullName>
    </recommendedName>
</protein>